<dbReference type="InterPro" id="IPR036844">
    <property type="entry name" value="Hint_dom_sf"/>
</dbReference>
<dbReference type="SUPFAM" id="SSF51294">
    <property type="entry name" value="Hedgehog/intein (Hint) domain"/>
    <property type="match status" value="1"/>
</dbReference>
<feature type="coiled-coil region" evidence="1">
    <location>
        <begin position="40"/>
        <end position="71"/>
    </location>
</feature>
<evidence type="ECO:0000313" key="3">
    <source>
        <dbReference type="EMBL" id="CAE7392782.1"/>
    </source>
</evidence>
<comment type="caution">
    <text evidence="3">The sequence shown here is derived from an EMBL/GenBank/DDBJ whole genome shotgun (WGS) entry which is preliminary data.</text>
</comment>
<feature type="compositionally biased region" description="Basic residues" evidence="2">
    <location>
        <begin position="387"/>
        <end position="403"/>
    </location>
</feature>
<keyword evidence="4" id="KW-1185">Reference proteome</keyword>
<sequence length="430" mass="47950">MSVTHREVFKASWHPLLPFRLLAMFLRIGERSAKCYSDDYAKLVTEYVEAFKKLERLRKNRESKLGELQQQFSAAEDSQEQLLRVLWSNCQPAKRQKTSSMPRHWQLFLDTAREEMEACSFAEMQDGESCMKLAAYVWATLLSELQPMYSSPAPWYAWRRAFTALRQKRCGDGEACGDRLMKQQQELETLRAENADLKRQRGIPAPEDARSGIPDGSAGSVSSILSQDSWFSVHPSRTNGEPGCFMLDAIFKTRRYGMDFFMMGKDLLAGSEVVAADDRTMLRVAKAPEVRNGSHVVDLCAGDALLQVTPDHRIVTCDPAQNCKDLRRAGSLQPGDIVVLSGEPVALTSVETRSEQCKVLRIVFQPDLPVATYSLAPSMWSQGHPRSCTRRGGMRRGGMRRRGQPGTGGAALAATDSRSIPGTAPGEYSE</sequence>
<organism evidence="3 4">
    <name type="scientific">Symbiodinium natans</name>
    <dbReference type="NCBI Taxonomy" id="878477"/>
    <lineage>
        <taxon>Eukaryota</taxon>
        <taxon>Sar</taxon>
        <taxon>Alveolata</taxon>
        <taxon>Dinophyceae</taxon>
        <taxon>Suessiales</taxon>
        <taxon>Symbiodiniaceae</taxon>
        <taxon>Symbiodinium</taxon>
    </lineage>
</organism>
<gene>
    <name evidence="3" type="ORF">SNAT2548_LOCUS21406</name>
</gene>
<accession>A0A812QLD7</accession>
<proteinExistence type="predicted"/>
<evidence type="ECO:0000256" key="1">
    <source>
        <dbReference type="SAM" id="Coils"/>
    </source>
</evidence>
<protein>
    <recommendedName>
        <fullName evidence="5">Hint domain-containing protein</fullName>
    </recommendedName>
</protein>
<dbReference type="AlphaFoldDB" id="A0A812QLD7"/>
<dbReference type="EMBL" id="CAJNDS010002251">
    <property type="protein sequence ID" value="CAE7392782.1"/>
    <property type="molecule type" value="Genomic_DNA"/>
</dbReference>
<dbReference type="OrthoDB" id="428613at2759"/>
<evidence type="ECO:0000313" key="4">
    <source>
        <dbReference type="Proteomes" id="UP000604046"/>
    </source>
</evidence>
<keyword evidence="1" id="KW-0175">Coiled coil</keyword>
<feature type="region of interest" description="Disordered" evidence="2">
    <location>
        <begin position="381"/>
        <end position="430"/>
    </location>
</feature>
<reference evidence="3" key="1">
    <citation type="submission" date="2021-02" db="EMBL/GenBank/DDBJ databases">
        <authorList>
            <person name="Dougan E. K."/>
            <person name="Rhodes N."/>
            <person name="Thang M."/>
            <person name="Chan C."/>
        </authorList>
    </citation>
    <scope>NUCLEOTIDE SEQUENCE</scope>
</reference>
<evidence type="ECO:0000256" key="2">
    <source>
        <dbReference type="SAM" id="MobiDB-lite"/>
    </source>
</evidence>
<name>A0A812QLD7_9DINO</name>
<feature type="region of interest" description="Disordered" evidence="2">
    <location>
        <begin position="192"/>
        <end position="218"/>
    </location>
</feature>
<evidence type="ECO:0008006" key="5">
    <source>
        <dbReference type="Google" id="ProtNLM"/>
    </source>
</evidence>
<dbReference type="Proteomes" id="UP000604046">
    <property type="component" value="Unassembled WGS sequence"/>
</dbReference>